<gene>
    <name evidence="2" type="ORF">GSLYS_00004781001</name>
</gene>
<dbReference type="InterPro" id="IPR020904">
    <property type="entry name" value="Sc_DH/Rdtase_CS"/>
</dbReference>
<dbReference type="EMBL" id="CAXITT010000073">
    <property type="protein sequence ID" value="CAL1530656.1"/>
    <property type="molecule type" value="Genomic_DNA"/>
</dbReference>
<dbReference type="InterPro" id="IPR002347">
    <property type="entry name" value="SDR_fam"/>
</dbReference>
<dbReference type="NCBIfam" id="NF006133">
    <property type="entry name" value="PRK08278.1"/>
    <property type="match status" value="1"/>
</dbReference>
<evidence type="ECO:0008006" key="4">
    <source>
        <dbReference type="Google" id="ProtNLM"/>
    </source>
</evidence>
<name>A0AAV2HA71_LYMST</name>
<dbReference type="InterPro" id="IPR051935">
    <property type="entry name" value="HSDL2"/>
</dbReference>
<evidence type="ECO:0000256" key="1">
    <source>
        <dbReference type="ARBA" id="ARBA00023002"/>
    </source>
</evidence>
<comment type="caution">
    <text evidence="2">The sequence shown here is derived from an EMBL/GenBank/DDBJ whole genome shotgun (WGS) entry which is preliminary data.</text>
</comment>
<dbReference type="Proteomes" id="UP001497497">
    <property type="component" value="Unassembled WGS sequence"/>
</dbReference>
<proteinExistence type="predicted"/>
<dbReference type="PANTHER" id="PTHR42808:SF4">
    <property type="entry name" value="SHORT CHAIN DEHYDROGENASE"/>
    <property type="match status" value="1"/>
</dbReference>
<dbReference type="GO" id="GO:0016491">
    <property type="term" value="F:oxidoreductase activity"/>
    <property type="evidence" value="ECO:0007669"/>
    <property type="project" value="UniProtKB-KW"/>
</dbReference>
<protein>
    <recommendedName>
        <fullName evidence="4">Hydroxysteroid dehydrogenase-like protein 2</fullName>
    </recommendedName>
</protein>
<keyword evidence="3" id="KW-1185">Reference proteome</keyword>
<evidence type="ECO:0000313" key="2">
    <source>
        <dbReference type="EMBL" id="CAL1530656.1"/>
    </source>
</evidence>
<dbReference type="AlphaFoldDB" id="A0AAV2HA71"/>
<dbReference type="PANTHER" id="PTHR42808">
    <property type="entry name" value="HYDROXYSTEROID DEHYDROGENASE-LIKE PROTEIN 2"/>
    <property type="match status" value="1"/>
</dbReference>
<organism evidence="2 3">
    <name type="scientific">Lymnaea stagnalis</name>
    <name type="common">Great pond snail</name>
    <name type="synonym">Helix stagnalis</name>
    <dbReference type="NCBI Taxonomy" id="6523"/>
    <lineage>
        <taxon>Eukaryota</taxon>
        <taxon>Metazoa</taxon>
        <taxon>Spiralia</taxon>
        <taxon>Lophotrochozoa</taxon>
        <taxon>Mollusca</taxon>
        <taxon>Gastropoda</taxon>
        <taxon>Heterobranchia</taxon>
        <taxon>Euthyneura</taxon>
        <taxon>Panpulmonata</taxon>
        <taxon>Hygrophila</taxon>
        <taxon>Lymnaeoidea</taxon>
        <taxon>Lymnaeidae</taxon>
        <taxon>Lymnaea</taxon>
    </lineage>
</organism>
<dbReference type="SUPFAM" id="SSF51735">
    <property type="entry name" value="NAD(P)-binding Rossmann-fold domains"/>
    <property type="match status" value="1"/>
</dbReference>
<keyword evidence="1" id="KW-0560">Oxidoreductase</keyword>
<dbReference type="Pfam" id="PF00106">
    <property type="entry name" value="adh_short"/>
    <property type="match status" value="1"/>
</dbReference>
<sequence>MKSALVIGATRGIGKQIALKFAENGYGVCVAAKTVESTDKLPGTIHDVVKEIKDKGGNAFPMRCDVRAEEDVKNTVQECLKNFGHLDVAVYNAGAILWKSVMETPLKRWDLMNQVNARGAYCMVQSVLPHMLERKSGRLILVSPPIYNRFFKGKTPYSMSKVAMTVLVHGLANELQGTGVSISALWPATVVESHVTNVRNLAPSFMRKPTIFADACFGIAEEKSDKLNGLPLIDEDYLRSEGMTDFSKYRCDPNQEPDRMMPKVFPSLKVAEESDDPPVSSKL</sequence>
<evidence type="ECO:0000313" key="3">
    <source>
        <dbReference type="Proteomes" id="UP001497497"/>
    </source>
</evidence>
<dbReference type="Gene3D" id="3.40.50.720">
    <property type="entry name" value="NAD(P)-binding Rossmann-like Domain"/>
    <property type="match status" value="1"/>
</dbReference>
<dbReference type="PROSITE" id="PS00061">
    <property type="entry name" value="ADH_SHORT"/>
    <property type="match status" value="1"/>
</dbReference>
<reference evidence="2 3" key="1">
    <citation type="submission" date="2024-04" db="EMBL/GenBank/DDBJ databases">
        <authorList>
            <consortium name="Genoscope - CEA"/>
            <person name="William W."/>
        </authorList>
    </citation>
    <scope>NUCLEOTIDE SEQUENCE [LARGE SCALE GENOMIC DNA]</scope>
</reference>
<dbReference type="PRINTS" id="PR00081">
    <property type="entry name" value="GDHRDH"/>
</dbReference>
<accession>A0AAV2HA71</accession>
<dbReference type="InterPro" id="IPR036291">
    <property type="entry name" value="NAD(P)-bd_dom_sf"/>
</dbReference>